<dbReference type="GeneID" id="112457185"/>
<proteinExistence type="predicted"/>
<feature type="domain" description="Reverse transcriptase" evidence="1">
    <location>
        <begin position="1"/>
        <end position="211"/>
    </location>
</feature>
<evidence type="ECO:0000259" key="1">
    <source>
        <dbReference type="PROSITE" id="PS50878"/>
    </source>
</evidence>
<dbReference type="OrthoDB" id="7615957at2759"/>
<sequence length="239" mass="27724">MEAEEKGMVPESQAGFRKGRSTVDNIFVLNHLIQKIKGKGGKVEKVYALFADLKAAFDNVDKEILWRILQGKGIKEQLIRRLEKIYDETEVVVRTSHGYTEEFQTSKGVRQGCVMSLLLFNLYVADLAEVMKKRGIGGIEVDKIRVWNSEYADDIVMVARNRDALIDMMSTMKRFLKERKLELCTDKTKIVVFNSKRKEGKESVMAYGVEIWGWEEKVELEKIMMDYIRWIFSIDFCTL</sequence>
<evidence type="ECO:0000313" key="2">
    <source>
        <dbReference type="Proteomes" id="UP000504618"/>
    </source>
</evidence>
<evidence type="ECO:0000313" key="3">
    <source>
        <dbReference type="RefSeq" id="XP_024875876.1"/>
    </source>
</evidence>
<dbReference type="InterPro" id="IPR043502">
    <property type="entry name" value="DNA/RNA_pol_sf"/>
</dbReference>
<dbReference type="GO" id="GO:0071897">
    <property type="term" value="P:DNA biosynthetic process"/>
    <property type="evidence" value="ECO:0007669"/>
    <property type="project" value="UniProtKB-ARBA"/>
</dbReference>
<dbReference type="CDD" id="cd01650">
    <property type="entry name" value="RT_nLTR_like"/>
    <property type="match status" value="1"/>
</dbReference>
<dbReference type="Pfam" id="PF00078">
    <property type="entry name" value="RVT_1"/>
    <property type="match status" value="1"/>
</dbReference>
<dbReference type="SUPFAM" id="SSF56672">
    <property type="entry name" value="DNA/RNA polymerases"/>
    <property type="match status" value="1"/>
</dbReference>
<dbReference type="RefSeq" id="XP_024875876.1">
    <property type="nucleotide sequence ID" value="XM_025020108.1"/>
</dbReference>
<organism evidence="2 3">
    <name type="scientific">Temnothorax curvispinosus</name>
    <dbReference type="NCBI Taxonomy" id="300111"/>
    <lineage>
        <taxon>Eukaryota</taxon>
        <taxon>Metazoa</taxon>
        <taxon>Ecdysozoa</taxon>
        <taxon>Arthropoda</taxon>
        <taxon>Hexapoda</taxon>
        <taxon>Insecta</taxon>
        <taxon>Pterygota</taxon>
        <taxon>Neoptera</taxon>
        <taxon>Endopterygota</taxon>
        <taxon>Hymenoptera</taxon>
        <taxon>Apocrita</taxon>
        <taxon>Aculeata</taxon>
        <taxon>Formicoidea</taxon>
        <taxon>Formicidae</taxon>
        <taxon>Myrmicinae</taxon>
        <taxon>Temnothorax</taxon>
    </lineage>
</organism>
<name>A0A6J1Q321_9HYME</name>
<dbReference type="Proteomes" id="UP000504618">
    <property type="component" value="Unplaced"/>
</dbReference>
<dbReference type="PROSITE" id="PS50878">
    <property type="entry name" value="RT_POL"/>
    <property type="match status" value="1"/>
</dbReference>
<gene>
    <name evidence="3" type="primary">LOC112457185</name>
</gene>
<feature type="non-terminal residue" evidence="3">
    <location>
        <position position="239"/>
    </location>
</feature>
<keyword evidence="2" id="KW-1185">Reference proteome</keyword>
<dbReference type="PANTHER" id="PTHR47027:SF20">
    <property type="entry name" value="REVERSE TRANSCRIPTASE-LIKE PROTEIN WITH RNA-DIRECTED DNA POLYMERASE DOMAIN"/>
    <property type="match status" value="1"/>
</dbReference>
<dbReference type="InterPro" id="IPR000477">
    <property type="entry name" value="RT_dom"/>
</dbReference>
<reference evidence="3" key="1">
    <citation type="submission" date="2025-08" db="UniProtKB">
        <authorList>
            <consortium name="RefSeq"/>
        </authorList>
    </citation>
    <scope>IDENTIFICATION</scope>
    <source>
        <tissue evidence="3">Whole body</tissue>
    </source>
</reference>
<protein>
    <submittedName>
        <fullName evidence="3">Uncharacterized protein LOC112457185</fullName>
    </submittedName>
</protein>
<accession>A0A6J1Q321</accession>
<dbReference type="AlphaFoldDB" id="A0A6J1Q321"/>
<dbReference type="PANTHER" id="PTHR47027">
    <property type="entry name" value="REVERSE TRANSCRIPTASE DOMAIN-CONTAINING PROTEIN"/>
    <property type="match status" value="1"/>
</dbReference>